<dbReference type="GeneID" id="41589412"/>
<dbReference type="Gene3D" id="2.102.10.10">
    <property type="entry name" value="Rieske [2Fe-2S] iron-sulphur domain"/>
    <property type="match status" value="1"/>
</dbReference>
<organism evidence="7 8">
    <name type="scientific">Acidianus manzaensis</name>
    <dbReference type="NCBI Taxonomy" id="282676"/>
    <lineage>
        <taxon>Archaea</taxon>
        <taxon>Thermoproteota</taxon>
        <taxon>Thermoprotei</taxon>
        <taxon>Sulfolobales</taxon>
        <taxon>Sulfolobaceae</taxon>
        <taxon>Acidianus</taxon>
    </lineage>
</organism>
<dbReference type="STRING" id="282676.B6F84_00800"/>
<dbReference type="GO" id="GO:0051537">
    <property type="term" value="F:2 iron, 2 sulfur cluster binding"/>
    <property type="evidence" value="ECO:0007669"/>
    <property type="project" value="UniProtKB-KW"/>
</dbReference>
<dbReference type="SUPFAM" id="SSF50022">
    <property type="entry name" value="ISP domain"/>
    <property type="match status" value="1"/>
</dbReference>
<evidence type="ECO:0000256" key="1">
    <source>
        <dbReference type="ARBA" id="ARBA00022714"/>
    </source>
</evidence>
<evidence type="ECO:0000259" key="6">
    <source>
        <dbReference type="PROSITE" id="PS51296"/>
    </source>
</evidence>
<keyword evidence="2" id="KW-0479">Metal-binding</keyword>
<dbReference type="PANTHER" id="PTHR21496">
    <property type="entry name" value="FERREDOXIN-RELATED"/>
    <property type="match status" value="1"/>
</dbReference>
<evidence type="ECO:0000256" key="2">
    <source>
        <dbReference type="ARBA" id="ARBA00022723"/>
    </source>
</evidence>
<dbReference type="Pfam" id="PF00355">
    <property type="entry name" value="Rieske"/>
    <property type="match status" value="1"/>
</dbReference>
<protein>
    <submittedName>
        <fullName evidence="7">Toluene monooxygenase</fullName>
    </submittedName>
</protein>
<dbReference type="OrthoDB" id="6837at2157"/>
<comment type="cofactor">
    <cofactor evidence="5">
        <name>[2Fe-2S] cluster</name>
        <dbReference type="ChEBI" id="CHEBI:190135"/>
    </cofactor>
</comment>
<keyword evidence="8" id="KW-1185">Reference proteome</keyword>
<keyword evidence="7" id="KW-0560">Oxidoreductase</keyword>
<keyword evidence="4" id="KW-0411">Iron-sulfur</keyword>
<evidence type="ECO:0000256" key="4">
    <source>
        <dbReference type="ARBA" id="ARBA00023014"/>
    </source>
</evidence>
<keyword evidence="7" id="KW-0503">Monooxygenase</keyword>
<reference evidence="7 8" key="1">
    <citation type="submission" date="2017-03" db="EMBL/GenBank/DDBJ databases">
        <title>Sulfur activation and transportation mechanism of thermophilic Archaea Acidianus manzaensis YN-25.</title>
        <authorList>
            <person name="Ma Y."/>
            <person name="Yang Y."/>
            <person name="Xia J."/>
        </authorList>
    </citation>
    <scope>NUCLEOTIDE SEQUENCE [LARGE SCALE GENOMIC DNA]</scope>
    <source>
        <strain evidence="7 8">YN-25</strain>
    </source>
</reference>
<proteinExistence type="predicted"/>
<accession>A0A1W6JWU0</accession>
<dbReference type="GO" id="GO:0046872">
    <property type="term" value="F:metal ion binding"/>
    <property type="evidence" value="ECO:0007669"/>
    <property type="project" value="UniProtKB-KW"/>
</dbReference>
<dbReference type="RefSeq" id="WP_148690448.1">
    <property type="nucleotide sequence ID" value="NZ_CP020477.1"/>
</dbReference>
<dbReference type="EMBL" id="CP020477">
    <property type="protein sequence ID" value="ARM74702.1"/>
    <property type="molecule type" value="Genomic_DNA"/>
</dbReference>
<gene>
    <name evidence="7" type="ORF">B6F84_00800</name>
</gene>
<dbReference type="Proteomes" id="UP000193404">
    <property type="component" value="Chromosome"/>
</dbReference>
<feature type="domain" description="Rieske" evidence="6">
    <location>
        <begin position="8"/>
        <end position="103"/>
    </location>
</feature>
<keyword evidence="3" id="KW-0408">Iron</keyword>
<dbReference type="InterPro" id="IPR017941">
    <property type="entry name" value="Rieske_2Fe-2S"/>
</dbReference>
<evidence type="ECO:0000313" key="8">
    <source>
        <dbReference type="Proteomes" id="UP000193404"/>
    </source>
</evidence>
<dbReference type="InterPro" id="IPR036922">
    <property type="entry name" value="Rieske_2Fe-2S_sf"/>
</dbReference>
<sequence length="133" mass="15084">MNYPGEFAKLCSLDDIYEGESKLFEVKKYEILLLNIKGNIRAYYARCAHALGLLDENSFDGEGKIICPVHLWEYNALTGESENPKESTLFPLEVKIEGNDIFVKVPSIPVLEFKTKWFGMYRRGVLNGTGINS</sequence>
<keyword evidence="1" id="KW-0001">2Fe-2S</keyword>
<evidence type="ECO:0000256" key="5">
    <source>
        <dbReference type="ARBA" id="ARBA00034078"/>
    </source>
</evidence>
<dbReference type="AlphaFoldDB" id="A0A1W6JWU0"/>
<dbReference type="PANTHER" id="PTHR21496:SF0">
    <property type="entry name" value="RIESKE DOMAIN-CONTAINING PROTEIN"/>
    <property type="match status" value="1"/>
</dbReference>
<name>A0A1W6JWU0_9CREN</name>
<dbReference type="GO" id="GO:0004497">
    <property type="term" value="F:monooxygenase activity"/>
    <property type="evidence" value="ECO:0007669"/>
    <property type="project" value="UniProtKB-KW"/>
</dbReference>
<dbReference type="KEGG" id="aman:B6F84_00800"/>
<evidence type="ECO:0000256" key="3">
    <source>
        <dbReference type="ARBA" id="ARBA00023004"/>
    </source>
</evidence>
<evidence type="ECO:0000313" key="7">
    <source>
        <dbReference type="EMBL" id="ARM74702.1"/>
    </source>
</evidence>
<dbReference type="PROSITE" id="PS51296">
    <property type="entry name" value="RIESKE"/>
    <property type="match status" value="1"/>
</dbReference>